<dbReference type="PROSITE" id="PS51806">
    <property type="entry name" value="DOG1"/>
    <property type="match status" value="1"/>
</dbReference>
<proteinExistence type="predicted"/>
<dbReference type="Proteomes" id="UP001179952">
    <property type="component" value="Unassembled WGS sequence"/>
</dbReference>
<feature type="domain" description="DOG1" evidence="1">
    <location>
        <begin position="13"/>
        <end position="255"/>
    </location>
</feature>
<dbReference type="PANTHER" id="PTHR46354">
    <property type="entry name" value="DOG1 DOMAIN-CONTAINING PROTEIN"/>
    <property type="match status" value="1"/>
</dbReference>
<evidence type="ECO:0000259" key="1">
    <source>
        <dbReference type="PROSITE" id="PS51806"/>
    </source>
</evidence>
<dbReference type="Pfam" id="PF14144">
    <property type="entry name" value="DOG1"/>
    <property type="match status" value="1"/>
</dbReference>
<dbReference type="InterPro" id="IPR051886">
    <property type="entry name" value="Seed_Dev/Stress_Resp_Reg"/>
</dbReference>
<keyword evidence="3" id="KW-1185">Reference proteome</keyword>
<dbReference type="AlphaFoldDB" id="A0AAV9ACT7"/>
<dbReference type="PANTHER" id="PTHR46354:SF4">
    <property type="entry name" value="PROTEIN DOG1-LIKE 3"/>
    <property type="match status" value="1"/>
</dbReference>
<evidence type="ECO:0000313" key="2">
    <source>
        <dbReference type="EMBL" id="KAK1261982.1"/>
    </source>
</evidence>
<reference evidence="2" key="2">
    <citation type="submission" date="2023-06" db="EMBL/GenBank/DDBJ databases">
        <authorList>
            <person name="Ma L."/>
            <person name="Liu K.-W."/>
            <person name="Li Z."/>
            <person name="Hsiao Y.-Y."/>
            <person name="Qi Y."/>
            <person name="Fu T."/>
            <person name="Tang G."/>
            <person name="Zhang D."/>
            <person name="Sun W.-H."/>
            <person name="Liu D.-K."/>
            <person name="Li Y."/>
            <person name="Chen G.-Z."/>
            <person name="Liu X.-D."/>
            <person name="Liao X.-Y."/>
            <person name="Jiang Y.-T."/>
            <person name="Yu X."/>
            <person name="Hao Y."/>
            <person name="Huang J."/>
            <person name="Zhao X.-W."/>
            <person name="Ke S."/>
            <person name="Chen Y.-Y."/>
            <person name="Wu W.-L."/>
            <person name="Hsu J.-L."/>
            <person name="Lin Y.-F."/>
            <person name="Huang M.-D."/>
            <person name="Li C.-Y."/>
            <person name="Huang L."/>
            <person name="Wang Z.-W."/>
            <person name="Zhao X."/>
            <person name="Zhong W.-Y."/>
            <person name="Peng D.-H."/>
            <person name="Ahmad S."/>
            <person name="Lan S."/>
            <person name="Zhang J.-S."/>
            <person name="Tsai W.-C."/>
            <person name="Van De Peer Y."/>
            <person name="Liu Z.-J."/>
        </authorList>
    </citation>
    <scope>NUCLEOTIDE SEQUENCE</scope>
    <source>
        <strain evidence="2">SCP</strain>
        <tissue evidence="2">Leaves</tissue>
    </source>
</reference>
<evidence type="ECO:0000313" key="3">
    <source>
        <dbReference type="Proteomes" id="UP001179952"/>
    </source>
</evidence>
<dbReference type="EMBL" id="JAUJYN010000010">
    <property type="protein sequence ID" value="KAK1261982.1"/>
    <property type="molecule type" value="Genomic_DNA"/>
</dbReference>
<dbReference type="InterPro" id="IPR025422">
    <property type="entry name" value="TGA_domain"/>
</dbReference>
<sequence>MLSDQQTQNGFERKSFPDFYEDWLAEQDRHLQQLLKAANEPPSPSNEDCLRPLVDRVLLHYDHYYHHKSFHSRRNVYQMFSPSWTSSAEDSLLWVGGWRPSMAFLLLYSRSGSQLDARLDDLLRGVRTRDLGDLSPEQLARLDALKVRTVAREREICERVATAQETAVAPSVAELVHELTEGEVEEGVGDARMEEAMRAKREGLEAALAEADGLRMDALRGIVGELGPLQAVHFFIAAAEMHLRVHEWGKRKDGRGD</sequence>
<comment type="caution">
    <text evidence="2">The sequence shown here is derived from an EMBL/GenBank/DDBJ whole genome shotgun (WGS) entry which is preliminary data.</text>
</comment>
<reference evidence="2" key="1">
    <citation type="journal article" date="2023" name="Nat. Commun.">
        <title>Diploid and tetraploid genomes of Acorus and the evolution of monocots.</title>
        <authorList>
            <person name="Ma L."/>
            <person name="Liu K.W."/>
            <person name="Li Z."/>
            <person name="Hsiao Y.Y."/>
            <person name="Qi Y."/>
            <person name="Fu T."/>
            <person name="Tang G.D."/>
            <person name="Zhang D."/>
            <person name="Sun W.H."/>
            <person name="Liu D.K."/>
            <person name="Li Y."/>
            <person name="Chen G.Z."/>
            <person name="Liu X.D."/>
            <person name="Liao X.Y."/>
            <person name="Jiang Y.T."/>
            <person name="Yu X."/>
            <person name="Hao Y."/>
            <person name="Huang J."/>
            <person name="Zhao X.W."/>
            <person name="Ke S."/>
            <person name="Chen Y.Y."/>
            <person name="Wu W.L."/>
            <person name="Hsu J.L."/>
            <person name="Lin Y.F."/>
            <person name="Huang M.D."/>
            <person name="Li C.Y."/>
            <person name="Huang L."/>
            <person name="Wang Z.W."/>
            <person name="Zhao X."/>
            <person name="Zhong W.Y."/>
            <person name="Peng D.H."/>
            <person name="Ahmad S."/>
            <person name="Lan S."/>
            <person name="Zhang J.S."/>
            <person name="Tsai W.C."/>
            <person name="Van de Peer Y."/>
            <person name="Liu Z.J."/>
        </authorList>
    </citation>
    <scope>NUCLEOTIDE SEQUENCE</scope>
    <source>
        <strain evidence="2">SCP</strain>
    </source>
</reference>
<organism evidence="2 3">
    <name type="scientific">Acorus gramineus</name>
    <name type="common">Dwarf sweet flag</name>
    <dbReference type="NCBI Taxonomy" id="55184"/>
    <lineage>
        <taxon>Eukaryota</taxon>
        <taxon>Viridiplantae</taxon>
        <taxon>Streptophyta</taxon>
        <taxon>Embryophyta</taxon>
        <taxon>Tracheophyta</taxon>
        <taxon>Spermatophyta</taxon>
        <taxon>Magnoliopsida</taxon>
        <taxon>Liliopsida</taxon>
        <taxon>Acoraceae</taxon>
        <taxon>Acorus</taxon>
    </lineage>
</organism>
<name>A0AAV9ACT7_ACOGR</name>
<protein>
    <recommendedName>
        <fullName evidence="1">DOG1 domain-containing protein</fullName>
    </recommendedName>
</protein>
<gene>
    <name evidence="2" type="ORF">QJS04_geneDACA018394</name>
</gene>
<dbReference type="GO" id="GO:0006351">
    <property type="term" value="P:DNA-templated transcription"/>
    <property type="evidence" value="ECO:0007669"/>
    <property type="project" value="InterPro"/>
</dbReference>
<dbReference type="GO" id="GO:0043565">
    <property type="term" value="F:sequence-specific DNA binding"/>
    <property type="evidence" value="ECO:0007669"/>
    <property type="project" value="InterPro"/>
</dbReference>
<accession>A0AAV9ACT7</accession>